<dbReference type="AlphaFoldDB" id="X1KAS6"/>
<gene>
    <name evidence="1" type="ORF">S06H3_17014</name>
</gene>
<proteinExistence type="predicted"/>
<accession>X1KAS6</accession>
<name>X1KAS6_9ZZZZ</name>
<organism evidence="1">
    <name type="scientific">marine sediment metagenome</name>
    <dbReference type="NCBI Taxonomy" id="412755"/>
    <lineage>
        <taxon>unclassified sequences</taxon>
        <taxon>metagenomes</taxon>
        <taxon>ecological metagenomes</taxon>
    </lineage>
</organism>
<reference evidence="1" key="1">
    <citation type="journal article" date="2014" name="Front. Microbiol.">
        <title>High frequency of phylogenetically diverse reductive dehalogenase-homologous genes in deep subseafloor sedimentary metagenomes.</title>
        <authorList>
            <person name="Kawai M."/>
            <person name="Futagami T."/>
            <person name="Toyoda A."/>
            <person name="Takaki Y."/>
            <person name="Nishi S."/>
            <person name="Hori S."/>
            <person name="Arai W."/>
            <person name="Tsubouchi T."/>
            <person name="Morono Y."/>
            <person name="Uchiyama I."/>
            <person name="Ito T."/>
            <person name="Fujiyama A."/>
            <person name="Inagaki F."/>
            <person name="Takami H."/>
        </authorList>
    </citation>
    <scope>NUCLEOTIDE SEQUENCE</scope>
    <source>
        <strain evidence="1">Expedition CK06-06</strain>
    </source>
</reference>
<sequence length="117" mass="13483">MLRRIFPEKRYWGQWLLPAFLTVAAFGFDLLVKTDSEKINAVINTAVKAVEEENADAIQAIISDNYRDSYHNTKRDLMRHCRARLSEPLVAKNKKRPPIIEISSPKATVNSDRHNTF</sequence>
<dbReference type="EMBL" id="BARV01008468">
    <property type="protein sequence ID" value="GAI04122.1"/>
    <property type="molecule type" value="Genomic_DNA"/>
</dbReference>
<protein>
    <submittedName>
        <fullName evidence="1">Uncharacterized protein</fullName>
    </submittedName>
</protein>
<evidence type="ECO:0000313" key="1">
    <source>
        <dbReference type="EMBL" id="GAI04122.1"/>
    </source>
</evidence>
<comment type="caution">
    <text evidence="1">The sequence shown here is derived from an EMBL/GenBank/DDBJ whole genome shotgun (WGS) entry which is preliminary data.</text>
</comment>